<dbReference type="Proteomes" id="UP000295727">
    <property type="component" value="Chromosome 3"/>
</dbReference>
<evidence type="ECO:0000313" key="1">
    <source>
        <dbReference type="EMBL" id="QBR00917.1"/>
    </source>
</evidence>
<keyword evidence="2" id="KW-1185">Reference proteome</keyword>
<dbReference type="AlphaFoldDB" id="A0A4P7D176"/>
<organism evidence="1 2">
    <name type="scientific">Paraburkholderia pallida</name>
    <dbReference type="NCBI Taxonomy" id="2547399"/>
    <lineage>
        <taxon>Bacteria</taxon>
        <taxon>Pseudomonadati</taxon>
        <taxon>Pseudomonadota</taxon>
        <taxon>Betaproteobacteria</taxon>
        <taxon>Burkholderiales</taxon>
        <taxon>Burkholderiaceae</taxon>
        <taxon>Paraburkholderia</taxon>
    </lineage>
</organism>
<dbReference type="EMBL" id="CP038150">
    <property type="protein sequence ID" value="QBR00917.1"/>
    <property type="molecule type" value="Genomic_DNA"/>
</dbReference>
<name>A0A4P7D176_9BURK</name>
<reference evidence="1 2" key="1">
    <citation type="submission" date="2019-03" db="EMBL/GenBank/DDBJ databases">
        <title>Paraburkholderia sp. 7MH5, isolated from subtropical forest soil.</title>
        <authorList>
            <person name="Gao Z.-H."/>
            <person name="Qiu L.-H."/>
        </authorList>
    </citation>
    <scope>NUCLEOTIDE SEQUENCE [LARGE SCALE GENOMIC DNA]</scope>
    <source>
        <strain evidence="1 2">7MH5</strain>
    </source>
</reference>
<dbReference type="OrthoDB" id="8965277at2"/>
<dbReference type="RefSeq" id="WP_134755030.1">
    <property type="nucleotide sequence ID" value="NZ_CP038150.1"/>
</dbReference>
<sequence length="114" mass="12477">MIHILDEITLATERVPEVLAALQQHYLPGHASRGLSLAGQWVSPPVAVPGQPNVLRLLWQVADAPAYYRVRAMTDAAVVGFWMNVDAICESRQRHVMVDAQSPLPAPLEAHHAA</sequence>
<dbReference type="Gene3D" id="3.30.70.100">
    <property type="match status" value="1"/>
</dbReference>
<accession>A0A4P7D176</accession>
<evidence type="ECO:0000313" key="2">
    <source>
        <dbReference type="Proteomes" id="UP000295727"/>
    </source>
</evidence>
<protein>
    <submittedName>
        <fullName evidence="1">Uncharacterized protein</fullName>
    </submittedName>
</protein>
<gene>
    <name evidence="1" type="ORF">E1956_27085</name>
</gene>
<dbReference type="KEGG" id="ppai:E1956_27085"/>
<proteinExistence type="predicted"/>